<dbReference type="AlphaFoldDB" id="A0A8H4L3B6"/>
<dbReference type="PANTHER" id="PTHR42973:SF7">
    <property type="entry name" value="FAD-BINDING PCMH-TYPE DOMAIN-CONTAINING PROTEIN"/>
    <property type="match status" value="1"/>
</dbReference>
<evidence type="ECO:0000256" key="1">
    <source>
        <dbReference type="ARBA" id="ARBA00005466"/>
    </source>
</evidence>
<gene>
    <name evidence="6" type="ORF">FALBO_12280</name>
</gene>
<evidence type="ECO:0000256" key="3">
    <source>
        <dbReference type="ARBA" id="ARBA00022827"/>
    </source>
</evidence>
<proteinExistence type="inferred from homology"/>
<evidence type="ECO:0000256" key="2">
    <source>
        <dbReference type="ARBA" id="ARBA00022630"/>
    </source>
</evidence>
<keyword evidence="3" id="KW-0274">FAD</keyword>
<dbReference type="InterPro" id="IPR036318">
    <property type="entry name" value="FAD-bd_PCMH-like_sf"/>
</dbReference>
<dbReference type="GO" id="GO:0071949">
    <property type="term" value="F:FAD binding"/>
    <property type="evidence" value="ECO:0007669"/>
    <property type="project" value="InterPro"/>
</dbReference>
<keyword evidence="2" id="KW-0285">Flavoprotein</keyword>
<accession>A0A8H4L3B6</accession>
<organism evidence="6 7">
    <name type="scientific">Fusarium albosuccineum</name>
    <dbReference type="NCBI Taxonomy" id="1237068"/>
    <lineage>
        <taxon>Eukaryota</taxon>
        <taxon>Fungi</taxon>
        <taxon>Dikarya</taxon>
        <taxon>Ascomycota</taxon>
        <taxon>Pezizomycotina</taxon>
        <taxon>Sordariomycetes</taxon>
        <taxon>Hypocreomycetidae</taxon>
        <taxon>Hypocreales</taxon>
        <taxon>Nectriaceae</taxon>
        <taxon>Fusarium</taxon>
        <taxon>Fusarium decemcellulare species complex</taxon>
    </lineage>
</organism>
<name>A0A8H4L3B6_9HYPO</name>
<protein>
    <submittedName>
        <fullName evidence="6">6-hydroxy-d-nicotine oxidase</fullName>
    </submittedName>
</protein>
<comment type="similarity">
    <text evidence="1">Belongs to the oxygen-dependent FAD-linked oxidoreductase family.</text>
</comment>
<evidence type="ECO:0000313" key="6">
    <source>
        <dbReference type="EMBL" id="KAF4460925.1"/>
    </source>
</evidence>
<dbReference type="InterPro" id="IPR016166">
    <property type="entry name" value="FAD-bd_PCMH"/>
</dbReference>
<dbReference type="Pfam" id="PF01565">
    <property type="entry name" value="FAD_binding_4"/>
    <property type="match status" value="1"/>
</dbReference>
<dbReference type="EMBL" id="JAADYS010001823">
    <property type="protein sequence ID" value="KAF4460925.1"/>
    <property type="molecule type" value="Genomic_DNA"/>
</dbReference>
<evidence type="ECO:0000313" key="7">
    <source>
        <dbReference type="Proteomes" id="UP000554235"/>
    </source>
</evidence>
<dbReference type="InterPro" id="IPR006094">
    <property type="entry name" value="Oxid_FAD_bind_N"/>
</dbReference>
<evidence type="ECO:0000259" key="5">
    <source>
        <dbReference type="PROSITE" id="PS51387"/>
    </source>
</evidence>
<dbReference type="Proteomes" id="UP000554235">
    <property type="component" value="Unassembled WGS sequence"/>
</dbReference>
<evidence type="ECO:0000256" key="4">
    <source>
        <dbReference type="ARBA" id="ARBA00023002"/>
    </source>
</evidence>
<dbReference type="Gene3D" id="3.30.465.10">
    <property type="match status" value="1"/>
</dbReference>
<comment type="caution">
    <text evidence="6">The sequence shown here is derived from an EMBL/GenBank/DDBJ whole genome shotgun (WGS) entry which is preliminary data.</text>
</comment>
<feature type="domain" description="FAD-binding PCMH-type" evidence="5">
    <location>
        <begin position="94"/>
        <end position="253"/>
    </location>
</feature>
<dbReference type="PROSITE" id="PS51387">
    <property type="entry name" value="FAD_PCMH"/>
    <property type="match status" value="1"/>
</dbReference>
<dbReference type="SUPFAM" id="SSF56176">
    <property type="entry name" value="FAD-binding/transporter-associated domain-like"/>
    <property type="match status" value="1"/>
</dbReference>
<dbReference type="OrthoDB" id="407275at2759"/>
<feature type="non-terminal residue" evidence="6">
    <location>
        <position position="253"/>
    </location>
</feature>
<sequence length="253" mass="26854">MANRVFATHLQAKRSTPRSTLHRHFAIISSPKMVSSFAAAPYRHDMMPFDSAQDAQIDGNPALSKLREAIPDLKMYTRSSPRYEALRGVYNKLVTAEPLAMCRPTSVAQIQAIVKTVSGLGLPLGVRCGGHDVFGRGCIEGSVTIDMRELDTQELSDDKKIVTVGGGITSKNLVGFLGSHNLCTSNGFAGEVGWTSWASWGGYGPLGDYVGLGVDNIVGAKLVTANGDLVQADGELLWAARGAGGNFGVIAET</sequence>
<dbReference type="PANTHER" id="PTHR42973">
    <property type="entry name" value="BINDING OXIDOREDUCTASE, PUTATIVE (AFU_ORTHOLOGUE AFUA_1G17690)-RELATED"/>
    <property type="match status" value="1"/>
</dbReference>
<dbReference type="InterPro" id="IPR016169">
    <property type="entry name" value="FAD-bd_PCMH_sub2"/>
</dbReference>
<dbReference type="GO" id="GO:0016491">
    <property type="term" value="F:oxidoreductase activity"/>
    <property type="evidence" value="ECO:0007669"/>
    <property type="project" value="UniProtKB-KW"/>
</dbReference>
<keyword evidence="4" id="KW-0560">Oxidoreductase</keyword>
<keyword evidence="7" id="KW-1185">Reference proteome</keyword>
<dbReference type="InterPro" id="IPR050416">
    <property type="entry name" value="FAD-linked_Oxidoreductase"/>
</dbReference>
<reference evidence="6 7" key="1">
    <citation type="submission" date="2020-01" db="EMBL/GenBank/DDBJ databases">
        <title>Identification and distribution of gene clusters putatively required for synthesis of sphingolipid metabolism inhibitors in phylogenetically diverse species of the filamentous fungus Fusarium.</title>
        <authorList>
            <person name="Kim H.-S."/>
            <person name="Busman M."/>
            <person name="Brown D.W."/>
            <person name="Divon H."/>
            <person name="Uhlig S."/>
            <person name="Proctor R.H."/>
        </authorList>
    </citation>
    <scope>NUCLEOTIDE SEQUENCE [LARGE SCALE GENOMIC DNA]</scope>
    <source>
        <strain evidence="6 7">NRRL 20459</strain>
    </source>
</reference>